<sequence length="77" mass="8737">MLGFTLMTVLLWTGCDRAYCRTQRVNVNVIHLIFIQNAYGQYRLSGNLIGTADTLSFLVDLLKDIDIPLSIECDKNK</sequence>
<dbReference type="Proteomes" id="UP000220102">
    <property type="component" value="Unassembled WGS sequence"/>
</dbReference>
<reference evidence="1 2" key="1">
    <citation type="submission" date="2017-10" db="EMBL/GenBank/DDBJ databases">
        <title>Draft genome of Longibacter Salinarum.</title>
        <authorList>
            <person name="Goh K.M."/>
            <person name="Shamsir M.S."/>
            <person name="Lim S.W."/>
        </authorList>
    </citation>
    <scope>NUCLEOTIDE SEQUENCE [LARGE SCALE GENOMIC DNA]</scope>
    <source>
        <strain evidence="1 2">KCTC 52045</strain>
    </source>
</reference>
<name>A0A2A8CY38_9BACT</name>
<evidence type="ECO:0000313" key="2">
    <source>
        <dbReference type="Proteomes" id="UP000220102"/>
    </source>
</evidence>
<proteinExistence type="predicted"/>
<dbReference type="AlphaFoldDB" id="A0A2A8CY38"/>
<evidence type="ECO:0000313" key="1">
    <source>
        <dbReference type="EMBL" id="PEN13298.1"/>
    </source>
</evidence>
<accession>A0A2A8CY38</accession>
<organism evidence="1 2">
    <name type="scientific">Longibacter salinarum</name>
    <dbReference type="NCBI Taxonomy" id="1850348"/>
    <lineage>
        <taxon>Bacteria</taxon>
        <taxon>Pseudomonadati</taxon>
        <taxon>Rhodothermota</taxon>
        <taxon>Rhodothermia</taxon>
        <taxon>Rhodothermales</taxon>
        <taxon>Salisaetaceae</taxon>
        <taxon>Longibacter</taxon>
    </lineage>
</organism>
<dbReference type="EMBL" id="PDEQ01000005">
    <property type="protein sequence ID" value="PEN13298.1"/>
    <property type="molecule type" value="Genomic_DNA"/>
</dbReference>
<keyword evidence="2" id="KW-1185">Reference proteome</keyword>
<comment type="caution">
    <text evidence="1">The sequence shown here is derived from an EMBL/GenBank/DDBJ whole genome shotgun (WGS) entry which is preliminary data.</text>
</comment>
<gene>
    <name evidence="1" type="ORF">CRI94_11715</name>
</gene>
<protein>
    <submittedName>
        <fullName evidence="1">Uncharacterized protein</fullName>
    </submittedName>
</protein>